<sequence length="84" mass="10114">MTRADDKKNVQSNELPIEICGQILSFLPILPWFFKACRVCKAWKEQVERLLTSYEKELDRYHFHLHFGYVDASKFAFHVSEWYN</sequence>
<feature type="domain" description="F-box" evidence="1">
    <location>
        <begin position="13"/>
        <end position="47"/>
    </location>
</feature>
<dbReference type="Proteomes" id="UP000444721">
    <property type="component" value="Unassembled WGS sequence"/>
</dbReference>
<dbReference type="EMBL" id="VFQX01000063">
    <property type="protein sequence ID" value="KAF0973070.1"/>
    <property type="molecule type" value="Genomic_DNA"/>
</dbReference>
<reference evidence="2 3" key="1">
    <citation type="journal article" date="2019" name="Sci. Rep.">
        <title>Nanopore sequencing improves the draft genome of the human pathogenic amoeba Naegleria fowleri.</title>
        <authorList>
            <person name="Liechti N."/>
            <person name="Schurch N."/>
            <person name="Bruggmann R."/>
            <person name="Wittwer M."/>
        </authorList>
    </citation>
    <scope>NUCLEOTIDE SEQUENCE [LARGE SCALE GENOMIC DNA]</scope>
    <source>
        <strain evidence="2 3">ATCC 30894</strain>
    </source>
</reference>
<dbReference type="GeneID" id="68115952"/>
<dbReference type="Pfam" id="PF12937">
    <property type="entry name" value="F-box-like"/>
    <property type="match status" value="1"/>
</dbReference>
<name>A0A6A5BGB4_NAEFO</name>
<comment type="caution">
    <text evidence="2">The sequence shown here is derived from an EMBL/GenBank/DDBJ whole genome shotgun (WGS) entry which is preliminary data.</text>
</comment>
<dbReference type="AlphaFoldDB" id="A0A6A5BGB4"/>
<protein>
    <recommendedName>
        <fullName evidence="1">F-box domain-containing protein</fullName>
    </recommendedName>
</protein>
<accession>A0A6A5BGB4</accession>
<dbReference type="VEuPathDB" id="AmoebaDB:FDP41_008734"/>
<dbReference type="SUPFAM" id="SSF81383">
    <property type="entry name" value="F-box domain"/>
    <property type="match status" value="1"/>
</dbReference>
<gene>
    <name evidence="2" type="ORF">FDP41_008734</name>
</gene>
<evidence type="ECO:0000313" key="2">
    <source>
        <dbReference type="EMBL" id="KAF0973070.1"/>
    </source>
</evidence>
<dbReference type="InterPro" id="IPR001810">
    <property type="entry name" value="F-box_dom"/>
</dbReference>
<dbReference type="VEuPathDB" id="AmoebaDB:NfTy_069390"/>
<evidence type="ECO:0000259" key="1">
    <source>
        <dbReference type="Pfam" id="PF12937"/>
    </source>
</evidence>
<keyword evidence="3" id="KW-1185">Reference proteome</keyword>
<dbReference type="VEuPathDB" id="AmoebaDB:NF0086050"/>
<dbReference type="Gene3D" id="1.20.1280.50">
    <property type="match status" value="1"/>
</dbReference>
<proteinExistence type="predicted"/>
<organism evidence="2 3">
    <name type="scientific">Naegleria fowleri</name>
    <name type="common">Brain eating amoeba</name>
    <dbReference type="NCBI Taxonomy" id="5763"/>
    <lineage>
        <taxon>Eukaryota</taxon>
        <taxon>Discoba</taxon>
        <taxon>Heterolobosea</taxon>
        <taxon>Tetramitia</taxon>
        <taxon>Eutetramitia</taxon>
        <taxon>Vahlkampfiidae</taxon>
        <taxon>Naegleria</taxon>
    </lineage>
</organism>
<dbReference type="RefSeq" id="XP_044557783.1">
    <property type="nucleotide sequence ID" value="XM_044712620.1"/>
</dbReference>
<dbReference type="InterPro" id="IPR036047">
    <property type="entry name" value="F-box-like_dom_sf"/>
</dbReference>
<evidence type="ECO:0000313" key="3">
    <source>
        <dbReference type="Proteomes" id="UP000444721"/>
    </source>
</evidence>